<dbReference type="EMBL" id="CAJHUC010000939">
    <property type="protein sequence ID" value="CAD7699014.1"/>
    <property type="molecule type" value="Genomic_DNA"/>
</dbReference>
<evidence type="ECO:0000313" key="3">
    <source>
        <dbReference type="Proteomes" id="UP000708148"/>
    </source>
</evidence>
<dbReference type="Proteomes" id="UP000708148">
    <property type="component" value="Unassembled WGS sequence"/>
</dbReference>
<sequence>MTSPRRLQLGRQRRQGHVNDVHHPLDAQGASLALVHKREDLLLALLAHRDQHAASHAKLCDQVLRQLRHSTRGCSLPAQGGALRGKYGNQYEIEDKCKQLRTILIQALVLGIMAFVDFEMPLMCHFIKQEQSE</sequence>
<organism evidence="2 3">
    <name type="scientific">Ostreobium quekettii</name>
    <dbReference type="NCBI Taxonomy" id="121088"/>
    <lineage>
        <taxon>Eukaryota</taxon>
        <taxon>Viridiplantae</taxon>
        <taxon>Chlorophyta</taxon>
        <taxon>core chlorophytes</taxon>
        <taxon>Ulvophyceae</taxon>
        <taxon>TCBD clade</taxon>
        <taxon>Bryopsidales</taxon>
        <taxon>Ostreobineae</taxon>
        <taxon>Ostreobiaceae</taxon>
        <taxon>Ostreobium</taxon>
    </lineage>
</organism>
<gene>
    <name evidence="2" type="ORF">OSTQU699_LOCUS4373</name>
</gene>
<feature type="region of interest" description="Disordered" evidence="1">
    <location>
        <begin position="1"/>
        <end position="22"/>
    </location>
</feature>
<accession>A0A8S1J667</accession>
<reference evidence="2" key="1">
    <citation type="submission" date="2020-12" db="EMBL/GenBank/DDBJ databases">
        <authorList>
            <person name="Iha C."/>
        </authorList>
    </citation>
    <scope>NUCLEOTIDE SEQUENCE</scope>
</reference>
<evidence type="ECO:0000313" key="2">
    <source>
        <dbReference type="EMBL" id="CAD7699014.1"/>
    </source>
</evidence>
<feature type="compositionally biased region" description="Low complexity" evidence="1">
    <location>
        <begin position="1"/>
        <end position="10"/>
    </location>
</feature>
<keyword evidence="3" id="KW-1185">Reference proteome</keyword>
<dbReference type="AlphaFoldDB" id="A0A8S1J667"/>
<name>A0A8S1J667_9CHLO</name>
<protein>
    <submittedName>
        <fullName evidence="2">Uncharacterized protein</fullName>
    </submittedName>
</protein>
<evidence type="ECO:0000256" key="1">
    <source>
        <dbReference type="SAM" id="MobiDB-lite"/>
    </source>
</evidence>
<proteinExistence type="predicted"/>
<comment type="caution">
    <text evidence="2">The sequence shown here is derived from an EMBL/GenBank/DDBJ whole genome shotgun (WGS) entry which is preliminary data.</text>
</comment>